<comment type="subcellular location">
    <subcellularLocation>
        <location evidence="3">Cytoplasm</location>
    </subcellularLocation>
    <subcellularLocation>
        <location evidence="2">Endoplasmic reticulum</location>
    </subcellularLocation>
    <subcellularLocation>
        <location evidence="4">Golgi apparatus</location>
    </subcellularLocation>
</comment>
<comment type="catalytic activity">
    <reaction evidence="1">
        <text>N-hexadecanoylsphing-4-enine(in) = N-hexadecanoylsphing-4-enine(out)</text>
        <dbReference type="Rhea" id="RHEA:45720"/>
        <dbReference type="ChEBI" id="CHEBI:72959"/>
    </reaction>
</comment>
<evidence type="ECO:0000256" key="8">
    <source>
        <dbReference type="ARBA" id="ARBA00022824"/>
    </source>
</evidence>
<accession>A0AA88HZP5</accession>
<feature type="domain" description="START" evidence="14">
    <location>
        <begin position="359"/>
        <end position="566"/>
    </location>
</feature>
<keyword evidence="11" id="KW-0445">Lipid transport</keyword>
<evidence type="ECO:0000256" key="7">
    <source>
        <dbReference type="ARBA" id="ARBA00022490"/>
    </source>
</evidence>
<feature type="domain" description="PH" evidence="13">
    <location>
        <begin position="17"/>
        <end position="112"/>
    </location>
</feature>
<reference evidence="15" key="1">
    <citation type="submission" date="2023-07" db="EMBL/GenBank/DDBJ databases">
        <title>Chromosome-level genome assembly of Artemia franciscana.</title>
        <authorList>
            <person name="Jo E."/>
        </authorList>
    </citation>
    <scope>NUCLEOTIDE SEQUENCE</scope>
    <source>
        <tissue evidence="15">Whole body</tissue>
    </source>
</reference>
<keyword evidence="6" id="KW-0813">Transport</keyword>
<dbReference type="InterPro" id="IPR001849">
    <property type="entry name" value="PH_domain"/>
</dbReference>
<dbReference type="Proteomes" id="UP001187531">
    <property type="component" value="Unassembled WGS sequence"/>
</dbReference>
<dbReference type="Pfam" id="PF00169">
    <property type="entry name" value="PH"/>
    <property type="match status" value="1"/>
</dbReference>
<comment type="caution">
    <text evidence="15">The sequence shown here is derived from an EMBL/GenBank/DDBJ whole genome shotgun (WGS) entry which is preliminary data.</text>
</comment>
<dbReference type="PANTHER" id="PTHR19308">
    <property type="entry name" value="PHOSPHATIDYLCHOLINE TRANSFER PROTEIN"/>
    <property type="match status" value="1"/>
</dbReference>
<keyword evidence="9" id="KW-0333">Golgi apparatus</keyword>
<dbReference type="GO" id="GO:0008289">
    <property type="term" value="F:lipid binding"/>
    <property type="evidence" value="ECO:0007669"/>
    <property type="project" value="InterPro"/>
</dbReference>
<dbReference type="GO" id="GO:0035621">
    <property type="term" value="P:ER to Golgi ceramide transport"/>
    <property type="evidence" value="ECO:0007669"/>
    <property type="project" value="TreeGrafter"/>
</dbReference>
<keyword evidence="10" id="KW-0175">Coiled coil</keyword>
<proteinExistence type="predicted"/>
<dbReference type="PROSITE" id="PS50003">
    <property type="entry name" value="PH_DOMAIN"/>
    <property type="match status" value="1"/>
</dbReference>
<keyword evidence="7" id="KW-0963">Cytoplasm</keyword>
<dbReference type="Gene3D" id="2.30.29.30">
    <property type="entry name" value="Pleckstrin-homology domain (PH domain)/Phosphotyrosine-binding domain (PTB)"/>
    <property type="match status" value="1"/>
</dbReference>
<evidence type="ECO:0000259" key="14">
    <source>
        <dbReference type="PROSITE" id="PS50848"/>
    </source>
</evidence>
<dbReference type="InterPro" id="IPR002913">
    <property type="entry name" value="START_lipid-bd_dom"/>
</dbReference>
<evidence type="ECO:0000256" key="3">
    <source>
        <dbReference type="ARBA" id="ARBA00004496"/>
    </source>
</evidence>
<dbReference type="GO" id="GO:0005783">
    <property type="term" value="C:endoplasmic reticulum"/>
    <property type="evidence" value="ECO:0007669"/>
    <property type="project" value="UniProtKB-SubCell"/>
</dbReference>
<gene>
    <name evidence="15" type="ORF">QYM36_005534</name>
</gene>
<dbReference type="InterPro" id="IPR023393">
    <property type="entry name" value="START-like_dom_sf"/>
</dbReference>
<name>A0AA88HZP5_ARTSF</name>
<evidence type="ECO:0000256" key="9">
    <source>
        <dbReference type="ARBA" id="ARBA00023034"/>
    </source>
</evidence>
<sequence length="572" mass="65501">MDSSSDEEEVVAIELPPSEFKGTLCKWTNYIHGWQNRYIVLDRGILSYYKSELDTEFGCRGSVSIQKAQIQPHKFDECRFDVIINPDCVWYLRARNAEQKHQWLEVLDMQKVTYGEASNGSGLKRHGSSVSIVSASVNSVSHSQSTKIVKEKMDEMETFRDLLVKQVDSLQKFFDTCKDTFSTEKDGDAIGISGSESPNSDHKMKEQLAVAAAQAFDFRGEALTFKTTSAGVLIALQHCLDIISQREDLWRKKLEKEVEKRKKIEELYKGSELTKQRPKLTIMSGPDYEEGPHSQIGEEEFFDAVEAGLDKLDQEQLYLEKLRQNSVSEGQTKAETHRLTSEIERITMEQLQYAQSGVEDGVWTLFAEDGEMRMYKREEEIDGLAVDPLKAVHTVKGVTAREMCQHFYNPDVRFEWETTLEKMTVLERLSDAACVVLQVHKKVWPATQRDALFWSHLRKVPKDMCRDAHDAWIVCNNSTEHPNFPSNNGKFIRVGLTICLMCQTYLDSSEENGSPPTRDNLTCKITYCAVVNPGGWAPTSVLRAVYKREYPKFLKKFTQYVFEKCRDKPVCF</sequence>
<keyword evidence="8" id="KW-0256">Endoplasmic reticulum</keyword>
<dbReference type="PANTHER" id="PTHR19308:SF53">
    <property type="entry name" value="CERAMIDE TRANSFER PROTEIN"/>
    <property type="match status" value="1"/>
</dbReference>
<evidence type="ECO:0000256" key="10">
    <source>
        <dbReference type="ARBA" id="ARBA00023054"/>
    </source>
</evidence>
<evidence type="ECO:0000313" key="16">
    <source>
        <dbReference type="Proteomes" id="UP001187531"/>
    </source>
</evidence>
<dbReference type="SMART" id="SM00234">
    <property type="entry name" value="START"/>
    <property type="match status" value="1"/>
</dbReference>
<evidence type="ECO:0000256" key="6">
    <source>
        <dbReference type="ARBA" id="ARBA00022448"/>
    </source>
</evidence>
<evidence type="ECO:0000256" key="1">
    <source>
        <dbReference type="ARBA" id="ARBA00000074"/>
    </source>
</evidence>
<evidence type="ECO:0000256" key="2">
    <source>
        <dbReference type="ARBA" id="ARBA00004240"/>
    </source>
</evidence>
<dbReference type="CDD" id="cd08872">
    <property type="entry name" value="START_STARD11-like"/>
    <property type="match status" value="1"/>
</dbReference>
<evidence type="ECO:0000256" key="5">
    <source>
        <dbReference type="ARBA" id="ARBA00021440"/>
    </source>
</evidence>
<dbReference type="SUPFAM" id="SSF50729">
    <property type="entry name" value="PH domain-like"/>
    <property type="match status" value="1"/>
</dbReference>
<organism evidence="15 16">
    <name type="scientific">Artemia franciscana</name>
    <name type="common">Brine shrimp</name>
    <name type="synonym">Artemia sanfranciscana</name>
    <dbReference type="NCBI Taxonomy" id="6661"/>
    <lineage>
        <taxon>Eukaryota</taxon>
        <taxon>Metazoa</taxon>
        <taxon>Ecdysozoa</taxon>
        <taxon>Arthropoda</taxon>
        <taxon>Crustacea</taxon>
        <taxon>Branchiopoda</taxon>
        <taxon>Anostraca</taxon>
        <taxon>Artemiidae</taxon>
        <taxon>Artemia</taxon>
    </lineage>
</organism>
<dbReference type="SMART" id="SM00233">
    <property type="entry name" value="PH"/>
    <property type="match status" value="1"/>
</dbReference>
<dbReference type="InterPro" id="IPR011993">
    <property type="entry name" value="PH-like_dom_sf"/>
</dbReference>
<dbReference type="CDD" id="cd13283">
    <property type="entry name" value="PH_GPBP"/>
    <property type="match status" value="1"/>
</dbReference>
<evidence type="ECO:0000313" key="15">
    <source>
        <dbReference type="EMBL" id="KAK2718248.1"/>
    </source>
</evidence>
<dbReference type="PROSITE" id="PS50848">
    <property type="entry name" value="START"/>
    <property type="match status" value="1"/>
</dbReference>
<dbReference type="EMBL" id="JAVRJZ010000009">
    <property type="protein sequence ID" value="KAK2718248.1"/>
    <property type="molecule type" value="Genomic_DNA"/>
</dbReference>
<evidence type="ECO:0000256" key="11">
    <source>
        <dbReference type="ARBA" id="ARBA00023055"/>
    </source>
</evidence>
<dbReference type="AlphaFoldDB" id="A0AA88HZP5"/>
<dbReference type="InterPro" id="IPR041952">
    <property type="entry name" value="STARD11_START"/>
</dbReference>
<protein>
    <recommendedName>
        <fullName evidence="5">Ceramide transfer protein</fullName>
    </recommendedName>
    <alternativeName>
        <fullName evidence="12">Collagen type IV alpha-3-binding protein</fullName>
    </alternativeName>
</protein>
<dbReference type="Gene3D" id="3.30.530.20">
    <property type="match status" value="1"/>
</dbReference>
<evidence type="ECO:0000256" key="4">
    <source>
        <dbReference type="ARBA" id="ARBA00004555"/>
    </source>
</evidence>
<keyword evidence="16" id="KW-1185">Reference proteome</keyword>
<dbReference type="SUPFAM" id="SSF55961">
    <property type="entry name" value="Bet v1-like"/>
    <property type="match status" value="1"/>
</dbReference>
<dbReference type="InterPro" id="IPR051213">
    <property type="entry name" value="START_lipid_transfer"/>
</dbReference>
<dbReference type="Pfam" id="PF01852">
    <property type="entry name" value="START"/>
    <property type="match status" value="1"/>
</dbReference>
<evidence type="ECO:0000259" key="13">
    <source>
        <dbReference type="PROSITE" id="PS50003"/>
    </source>
</evidence>
<evidence type="ECO:0000256" key="12">
    <source>
        <dbReference type="ARBA" id="ARBA00031527"/>
    </source>
</evidence>
<dbReference type="GO" id="GO:0005794">
    <property type="term" value="C:Golgi apparatus"/>
    <property type="evidence" value="ECO:0007669"/>
    <property type="project" value="UniProtKB-SubCell"/>
</dbReference>